<sequence>MHPWPGIDPASAYVTMTGGAGAAPMHAAGAALSALGAAVDATAATSQVNDGVVGADWSGVAPC</sequence>
<protein>
    <recommendedName>
        <fullName evidence="3">PE domain-containing protein</fullName>
    </recommendedName>
</protein>
<name>A0ABY4QR45_9MYCO</name>
<dbReference type="SUPFAM" id="SSF140459">
    <property type="entry name" value="PE/PPE dimer-like"/>
    <property type="match status" value="1"/>
</dbReference>
<dbReference type="InterPro" id="IPR038332">
    <property type="entry name" value="PPE_sf"/>
</dbReference>
<evidence type="ECO:0008006" key="3">
    <source>
        <dbReference type="Google" id="ProtNLM"/>
    </source>
</evidence>
<reference evidence="1" key="1">
    <citation type="submission" date="2022-05" db="EMBL/GenBank/DDBJ databases">
        <title>A methanotrophic Mycobacterium dominates a cave microbial ecosystem.</title>
        <authorList>
            <person name="Van Spanning R.J.M."/>
            <person name="Guan Q."/>
            <person name="Melkonian C."/>
            <person name="Gallant J."/>
            <person name="Polerecky L."/>
            <person name="Flot J.-F."/>
            <person name="Brandt B.W."/>
            <person name="Braster M."/>
            <person name="Iturbe Espinoza P."/>
            <person name="Aerts J."/>
            <person name="Meima-Franke M."/>
            <person name="Piersma S.R."/>
            <person name="Bunduc C."/>
            <person name="Ummels R."/>
            <person name="Pain A."/>
            <person name="Fleming E.J."/>
            <person name="van der Wel N."/>
            <person name="Gherman V.D."/>
            <person name="Sarbu S.M."/>
            <person name="Bodelier P.L.E."/>
            <person name="Bitter W."/>
        </authorList>
    </citation>
    <scope>NUCLEOTIDE SEQUENCE</scope>
    <source>
        <strain evidence="1">Sulfur Cave</strain>
    </source>
</reference>
<accession>A0ABY4QR45</accession>
<evidence type="ECO:0000313" key="1">
    <source>
        <dbReference type="EMBL" id="UQX13364.1"/>
    </source>
</evidence>
<dbReference type="EMBL" id="CP097320">
    <property type="protein sequence ID" value="UQX13364.1"/>
    <property type="molecule type" value="Genomic_DNA"/>
</dbReference>
<organism evidence="1 2">
    <name type="scientific">Candidatus Mycobacterium methanotrophicum</name>
    <dbReference type="NCBI Taxonomy" id="2943498"/>
    <lineage>
        <taxon>Bacteria</taxon>
        <taxon>Bacillati</taxon>
        <taxon>Actinomycetota</taxon>
        <taxon>Actinomycetes</taxon>
        <taxon>Mycobacteriales</taxon>
        <taxon>Mycobacteriaceae</taxon>
        <taxon>Mycobacterium</taxon>
    </lineage>
</organism>
<proteinExistence type="predicted"/>
<dbReference type="RefSeq" id="WP_249763458.1">
    <property type="nucleotide sequence ID" value="NZ_CP097320.1"/>
</dbReference>
<gene>
    <name evidence="1" type="ORF">M5I08_17390</name>
</gene>
<dbReference type="Proteomes" id="UP001056610">
    <property type="component" value="Chromosome"/>
</dbReference>
<evidence type="ECO:0000313" key="2">
    <source>
        <dbReference type="Proteomes" id="UP001056610"/>
    </source>
</evidence>
<keyword evidence="2" id="KW-1185">Reference proteome</keyword>
<dbReference type="Gene3D" id="1.20.1260.20">
    <property type="entry name" value="PPE superfamily"/>
    <property type="match status" value="1"/>
</dbReference>